<dbReference type="OrthoDB" id="5371510at2759"/>
<dbReference type="AlphaFoldDB" id="A0A5M3Z216"/>
<organism evidence="2 3">
    <name type="scientific">Aspergillus terreus</name>
    <dbReference type="NCBI Taxonomy" id="33178"/>
    <lineage>
        <taxon>Eukaryota</taxon>
        <taxon>Fungi</taxon>
        <taxon>Dikarya</taxon>
        <taxon>Ascomycota</taxon>
        <taxon>Pezizomycotina</taxon>
        <taxon>Eurotiomycetes</taxon>
        <taxon>Eurotiomycetidae</taxon>
        <taxon>Eurotiales</taxon>
        <taxon>Aspergillaceae</taxon>
        <taxon>Aspergillus</taxon>
        <taxon>Aspergillus subgen. Circumdati</taxon>
    </lineage>
</organism>
<keyword evidence="3" id="KW-1185">Reference proteome</keyword>
<feature type="compositionally biased region" description="Low complexity" evidence="1">
    <location>
        <begin position="613"/>
        <end position="625"/>
    </location>
</feature>
<evidence type="ECO:0000313" key="3">
    <source>
        <dbReference type="Proteomes" id="UP000452235"/>
    </source>
</evidence>
<dbReference type="Proteomes" id="UP000452235">
    <property type="component" value="Unassembled WGS sequence"/>
</dbReference>
<evidence type="ECO:0000256" key="1">
    <source>
        <dbReference type="SAM" id="MobiDB-lite"/>
    </source>
</evidence>
<reference evidence="2 3" key="1">
    <citation type="submission" date="2020-01" db="EMBL/GenBank/DDBJ databases">
        <title>Aspergillus terreus IFO 6365 whole genome shotgun sequence.</title>
        <authorList>
            <person name="Kanamasa S."/>
            <person name="Takahashi H."/>
        </authorList>
    </citation>
    <scope>NUCLEOTIDE SEQUENCE [LARGE SCALE GENOMIC DNA]</scope>
    <source>
        <strain evidence="2 3">IFO 6365</strain>
    </source>
</reference>
<evidence type="ECO:0000313" key="2">
    <source>
        <dbReference type="EMBL" id="GFF15912.1"/>
    </source>
</evidence>
<protein>
    <submittedName>
        <fullName evidence="2">Uncharacterized protein</fullName>
    </submittedName>
</protein>
<comment type="caution">
    <text evidence="2">The sequence shown here is derived from an EMBL/GenBank/DDBJ whole genome shotgun (WGS) entry which is preliminary data.</text>
</comment>
<dbReference type="EMBL" id="BLJY01000005">
    <property type="protein sequence ID" value="GFF15912.1"/>
    <property type="molecule type" value="Genomic_DNA"/>
</dbReference>
<name>A0A5M3Z216_ASPTE</name>
<feature type="region of interest" description="Disordered" evidence="1">
    <location>
        <begin position="613"/>
        <end position="638"/>
    </location>
</feature>
<sequence>MDEPRSSYLDDPSLLIEGLSPPVDYALPKLSSTPYPPLLMMEDADTLAYIDPTPPESTGSNVPRLNQTVPHRIRSKPLLETGSPYFHKLFEPKTQARTIKRRKLQGNLPESIKYVIDLTPPSEGDDAVIFLTELSCPMGIRTWTQFAEIWHLPVPCIGGGDEGTRVTKEPDLPDSKKSLPVEYSPIRHRIGIENILQALQGIPPVLDSPCKFWTFFSLARVFEISTVPSICDLILAWLYTGTNKRLIETQPEVAYKVACGTCCRDLCRDSFAILVGEEALLLLAHSQKPVMLKRPQWTLHGRVRDSIDDDELQRVEHASKSFVEYVLDQFVQLAGADMHWLTTLPSLQRVLDYTPKNAEEQSAVDGLLTTLKDFVRSRIVSNLVEDRPMVSHSSFPLAERAYPSKVYHWAYVHMSYPERLMCKSFWERLEDEQFSHIYSAKMLKLKGASIADLGAHISALKSQDHAKIRTIRHRDLVYDIMRVYDLFGSSYVPENLAIEDVSAPAAVSHTLDSWNINVHPTSADRPFSFTAFIIEVSRYLQYHAGRMAGAGKGSMAYEITDTLTCLTDNEFKYLPLWAGGNDDGSGGVFGDQDIPDLDTGGFSRPGPAIHTGSTISSSHSASIIGPREHESTTQGASYKTTDGYQTAEVKSMDFEFHPSSDGTGDPDPSVLCSSANASLSLSMDSTMATDYDLIGTGSDSSETVILGNASHSESLSGFEELDIHSGELSHSEVS</sequence>
<gene>
    <name evidence="2" type="ORF">ATEIFO6365_0005010200</name>
</gene>
<accession>A0A5M3Z216</accession>
<proteinExistence type="predicted"/>